<evidence type="ECO:0000313" key="3">
    <source>
        <dbReference type="EMBL" id="RDW81479.1"/>
    </source>
</evidence>
<gene>
    <name evidence="3" type="ORF">DSM5745_05036</name>
</gene>
<dbReference type="STRING" id="1810919.A0A3D8S5B7"/>
<dbReference type="InterPro" id="IPR056002">
    <property type="entry name" value="DUF7580"/>
</dbReference>
<evidence type="ECO:0000259" key="2">
    <source>
        <dbReference type="Pfam" id="PF24476"/>
    </source>
</evidence>
<evidence type="ECO:0000256" key="1">
    <source>
        <dbReference type="SAM" id="SignalP"/>
    </source>
</evidence>
<dbReference type="Proteomes" id="UP000256690">
    <property type="component" value="Unassembled WGS sequence"/>
</dbReference>
<dbReference type="PANTHER" id="PTHR35186">
    <property type="entry name" value="ANK_REP_REGION DOMAIN-CONTAINING PROTEIN"/>
    <property type="match status" value="1"/>
</dbReference>
<comment type="caution">
    <text evidence="3">The sequence shown here is derived from an EMBL/GenBank/DDBJ whole genome shotgun (WGS) entry which is preliminary data.</text>
</comment>
<feature type="domain" description="DUF7580" evidence="2">
    <location>
        <begin position="196"/>
        <end position="562"/>
    </location>
</feature>
<dbReference type="GeneID" id="38115406"/>
<dbReference type="Pfam" id="PF24476">
    <property type="entry name" value="DUF7580"/>
    <property type="match status" value="1"/>
</dbReference>
<dbReference type="PANTHER" id="PTHR35186:SF4">
    <property type="entry name" value="PRION-INHIBITION AND PROPAGATION HELO DOMAIN-CONTAINING PROTEIN"/>
    <property type="match status" value="1"/>
</dbReference>
<dbReference type="OrthoDB" id="3565018at2759"/>
<organism evidence="3 4">
    <name type="scientific">Aspergillus mulundensis</name>
    <dbReference type="NCBI Taxonomy" id="1810919"/>
    <lineage>
        <taxon>Eukaryota</taxon>
        <taxon>Fungi</taxon>
        <taxon>Dikarya</taxon>
        <taxon>Ascomycota</taxon>
        <taxon>Pezizomycotina</taxon>
        <taxon>Eurotiomycetes</taxon>
        <taxon>Eurotiomycetidae</taxon>
        <taxon>Eurotiales</taxon>
        <taxon>Aspergillaceae</taxon>
        <taxon>Aspergillus</taxon>
        <taxon>Aspergillus subgen. Nidulantes</taxon>
    </lineage>
</organism>
<protein>
    <recommendedName>
        <fullName evidence="2">DUF7580 domain-containing protein</fullName>
    </recommendedName>
</protein>
<evidence type="ECO:0000313" key="4">
    <source>
        <dbReference type="Proteomes" id="UP000256690"/>
    </source>
</evidence>
<dbReference type="AlphaFoldDB" id="A0A3D8S5B7"/>
<sequence length="574" mass="65603">MATGFEVAGLALALFPILVEALKFYAEEKGVAKDFLHYQHVLKRIVRDLGREQVTFRNSCQRFLEDLTLRSDLTTDEVDRMMRDPQHPRWTEGSWLRSDILDLESVQRFLETVEDMREDLAKISESVGVDQDTTPELLDRKTRHRQWKKLVFVINRDRITEHLKTASRLNTFLARLTDQVQPTAPTRRSRYKSTRHYKRIRDHAIDLYHTLRSKFPTPPTCNCMLNHEVNIRLEFRGAKQARKSSSFHTVFSLTQPASVHDPSGLWRELELEDWDDTENVLAASGHPKIPQQKTSSRFSSLLHSVRSPKQVVFAVNTLNTNKPSQSCAEIQDLCILVTTPTTSNDWLGFISNGTKRKHRLRDIQQPHVVNMGKGRPPTISLSRAFIAHKSPSHGLRSKLGLKLASSVMQLHSSHWLSDTWDAQDILLLQQPDGTVKVTDPFIQLIFGANDPSRTEPRRCAPSIIPAAPCLFALGIVLIELWHWMPFAQLKTNDERSMAPPEISDLVTAKRLIKSMDIAGAIYVTAVQRCVFGLDAACTSLGEDKFRDEVEEKIIFLLEEHLRLFCNKDTVEECF</sequence>
<keyword evidence="4" id="KW-1185">Reference proteome</keyword>
<keyword evidence="1" id="KW-0732">Signal</keyword>
<feature type="chain" id="PRO_5017602685" description="DUF7580 domain-containing protein" evidence="1">
    <location>
        <begin position="22"/>
        <end position="574"/>
    </location>
</feature>
<dbReference type="EMBL" id="PVWQ01000005">
    <property type="protein sequence ID" value="RDW81479.1"/>
    <property type="molecule type" value="Genomic_DNA"/>
</dbReference>
<reference evidence="3 4" key="1">
    <citation type="journal article" date="2018" name="IMA Fungus">
        <title>IMA Genome-F 9: Draft genome sequence of Annulohypoxylon stygium, Aspergillus mulundensis, Berkeleyomyces basicola (syn. Thielaviopsis basicola), Ceratocystis smalleyi, two Cercospora beticola strains, Coleophoma cylindrospora, Fusarium fracticaudum, Phialophora cf. hyalina, and Morchella septimelata.</title>
        <authorList>
            <person name="Wingfield B.D."/>
            <person name="Bills G.F."/>
            <person name="Dong Y."/>
            <person name="Huang W."/>
            <person name="Nel W.J."/>
            <person name="Swalarsk-Parry B.S."/>
            <person name="Vaghefi N."/>
            <person name="Wilken P.M."/>
            <person name="An Z."/>
            <person name="de Beer Z.W."/>
            <person name="De Vos L."/>
            <person name="Chen L."/>
            <person name="Duong T.A."/>
            <person name="Gao Y."/>
            <person name="Hammerbacher A."/>
            <person name="Kikkert J.R."/>
            <person name="Li Y."/>
            <person name="Li H."/>
            <person name="Li K."/>
            <person name="Li Q."/>
            <person name="Liu X."/>
            <person name="Ma X."/>
            <person name="Naidoo K."/>
            <person name="Pethybridge S.J."/>
            <person name="Sun J."/>
            <person name="Steenkamp E.T."/>
            <person name="van der Nest M.A."/>
            <person name="van Wyk S."/>
            <person name="Wingfield M.J."/>
            <person name="Xiong C."/>
            <person name="Yue Q."/>
            <person name="Zhang X."/>
        </authorList>
    </citation>
    <scope>NUCLEOTIDE SEQUENCE [LARGE SCALE GENOMIC DNA]</scope>
    <source>
        <strain evidence="3 4">DSM 5745</strain>
    </source>
</reference>
<dbReference type="RefSeq" id="XP_026604532.1">
    <property type="nucleotide sequence ID" value="XM_026747052.1"/>
</dbReference>
<proteinExistence type="predicted"/>
<feature type="signal peptide" evidence="1">
    <location>
        <begin position="1"/>
        <end position="21"/>
    </location>
</feature>
<accession>A0A3D8S5B7</accession>
<name>A0A3D8S5B7_9EURO</name>